<evidence type="ECO:0000256" key="2">
    <source>
        <dbReference type="ARBA" id="ARBA00008779"/>
    </source>
</evidence>
<dbReference type="InterPro" id="IPR047115">
    <property type="entry name" value="ARSB"/>
</dbReference>
<dbReference type="Pfam" id="PF00884">
    <property type="entry name" value="Sulfatase"/>
    <property type="match status" value="1"/>
</dbReference>
<evidence type="ECO:0000256" key="5">
    <source>
        <dbReference type="ARBA" id="ARBA00022837"/>
    </source>
</evidence>
<keyword evidence="6" id="KW-0325">Glycoprotein</keyword>
<feature type="domain" description="Sulfatase N-terminal" evidence="8">
    <location>
        <begin position="72"/>
        <end position="332"/>
    </location>
</feature>
<dbReference type="GO" id="GO:0008484">
    <property type="term" value="F:sulfuric ester hydrolase activity"/>
    <property type="evidence" value="ECO:0007669"/>
    <property type="project" value="InterPro"/>
</dbReference>
<evidence type="ECO:0000256" key="6">
    <source>
        <dbReference type="ARBA" id="ARBA00023180"/>
    </source>
</evidence>
<dbReference type="PROSITE" id="PS00149">
    <property type="entry name" value="SULFATASE_2"/>
    <property type="match status" value="1"/>
</dbReference>
<keyword evidence="5" id="KW-0106">Calcium</keyword>
<dbReference type="PANTHER" id="PTHR10342:SF274">
    <property type="entry name" value="ARYLSULFATASE B"/>
    <property type="match status" value="1"/>
</dbReference>
<dbReference type="CDD" id="cd16029">
    <property type="entry name" value="4-S"/>
    <property type="match status" value="1"/>
</dbReference>
<evidence type="ECO:0000256" key="1">
    <source>
        <dbReference type="ARBA" id="ARBA00001913"/>
    </source>
</evidence>
<keyword evidence="3" id="KW-0479">Metal-binding</keyword>
<evidence type="ECO:0000256" key="3">
    <source>
        <dbReference type="ARBA" id="ARBA00022723"/>
    </source>
</evidence>
<sequence length="366" mass="40744">PGPGGARGGHRGPHCAQPRRPGPPAAELCRALLLPQAACGGAVRAAGHLPRQRDAAARQDQQPVPRGPGRRLQPIHTGLQHQIIWPCQPSCVPLDEKLLPQLLKEAGYATHMVGKWHLGMFRKECLPTRRGFDTYFGYLLGSEDYYSHERCTLIDALNVTRCALDFRDGEEVATGYKNMYSTNIFTERATALIANHPPEKPLFLYLALQSVHEPLQVPEEYLKPYRFIQDKNRHHYAGMVSLMDEAVGNVTAALKSHGLWNNTVFIFSTDNGGQTLAGGNNWPLRGRKWSLWEGGIRGVGFVASPLLKQKGIKNRELIHISDWLPTLVTLAGGSTNGTKPLDGFDVWKTIRYLLIFLFCRKCKNKA</sequence>
<dbReference type="Gene3D" id="3.40.720.10">
    <property type="entry name" value="Alkaline Phosphatase, subunit A"/>
    <property type="match status" value="1"/>
</dbReference>
<evidence type="ECO:0000313" key="9">
    <source>
        <dbReference type="Ensembl" id="ENSNVIP00000003046.1"/>
    </source>
</evidence>
<evidence type="ECO:0000256" key="7">
    <source>
        <dbReference type="SAM" id="MobiDB-lite"/>
    </source>
</evidence>
<organism evidence="9 10">
    <name type="scientific">Neovison vison</name>
    <name type="common">American mink</name>
    <name type="synonym">Mustela vison</name>
    <dbReference type="NCBI Taxonomy" id="452646"/>
    <lineage>
        <taxon>Eukaryota</taxon>
        <taxon>Metazoa</taxon>
        <taxon>Chordata</taxon>
        <taxon>Craniata</taxon>
        <taxon>Vertebrata</taxon>
        <taxon>Euteleostomi</taxon>
        <taxon>Mammalia</taxon>
        <taxon>Eutheria</taxon>
        <taxon>Laurasiatheria</taxon>
        <taxon>Carnivora</taxon>
        <taxon>Caniformia</taxon>
        <taxon>Musteloidea</taxon>
        <taxon>Mustelidae</taxon>
        <taxon>Mustelinae</taxon>
        <taxon>Neogale</taxon>
    </lineage>
</organism>
<proteinExistence type="inferred from homology"/>
<reference evidence="9" key="1">
    <citation type="submission" date="2025-08" db="UniProtKB">
        <authorList>
            <consortium name="Ensembl"/>
        </authorList>
    </citation>
    <scope>IDENTIFICATION</scope>
</reference>
<protein>
    <submittedName>
        <fullName evidence="9">Arylsulfatase B</fullName>
    </submittedName>
</protein>
<keyword evidence="4" id="KW-0378">Hydrolase</keyword>
<keyword evidence="10" id="KW-1185">Reference proteome</keyword>
<dbReference type="AlphaFoldDB" id="A0A8C7A450"/>
<comment type="similarity">
    <text evidence="2">Belongs to the sulfatase family.</text>
</comment>
<dbReference type="FunFam" id="3.40.720.10:FF:000007">
    <property type="entry name" value="Arylsulfatase family, member J"/>
    <property type="match status" value="1"/>
</dbReference>
<dbReference type="SUPFAM" id="SSF53649">
    <property type="entry name" value="Alkaline phosphatase-like"/>
    <property type="match status" value="1"/>
</dbReference>
<dbReference type="InterPro" id="IPR024607">
    <property type="entry name" value="Sulfatase_CS"/>
</dbReference>
<comment type="cofactor">
    <cofactor evidence="1">
        <name>Ca(2+)</name>
        <dbReference type="ChEBI" id="CHEBI:29108"/>
    </cofactor>
</comment>
<feature type="region of interest" description="Disordered" evidence="7">
    <location>
        <begin position="1"/>
        <end position="23"/>
    </location>
</feature>
<dbReference type="InterPro" id="IPR017850">
    <property type="entry name" value="Alkaline_phosphatase_core_sf"/>
</dbReference>
<feature type="region of interest" description="Disordered" evidence="7">
    <location>
        <begin position="50"/>
        <end position="71"/>
    </location>
</feature>
<evidence type="ECO:0000256" key="4">
    <source>
        <dbReference type="ARBA" id="ARBA00022801"/>
    </source>
</evidence>
<evidence type="ECO:0000259" key="8">
    <source>
        <dbReference type="Pfam" id="PF00884"/>
    </source>
</evidence>
<accession>A0A8C7A450</accession>
<dbReference type="PANTHER" id="PTHR10342">
    <property type="entry name" value="ARYLSULFATASE"/>
    <property type="match status" value="1"/>
</dbReference>
<dbReference type="GeneTree" id="ENSGT00940000158270"/>
<reference evidence="9" key="2">
    <citation type="submission" date="2025-09" db="UniProtKB">
        <authorList>
            <consortium name="Ensembl"/>
        </authorList>
    </citation>
    <scope>IDENTIFICATION</scope>
</reference>
<evidence type="ECO:0000313" key="10">
    <source>
        <dbReference type="Proteomes" id="UP000694425"/>
    </source>
</evidence>
<dbReference type="Proteomes" id="UP000694425">
    <property type="component" value="Unplaced"/>
</dbReference>
<name>A0A8C7A450_NEOVI</name>
<dbReference type="GO" id="GO:0046872">
    <property type="term" value="F:metal ion binding"/>
    <property type="evidence" value="ECO:0007669"/>
    <property type="project" value="UniProtKB-KW"/>
</dbReference>
<dbReference type="InterPro" id="IPR000917">
    <property type="entry name" value="Sulfatase_N"/>
</dbReference>
<dbReference type="Ensembl" id="ENSNVIT00000003547.1">
    <property type="protein sequence ID" value="ENSNVIP00000003046.1"/>
    <property type="gene ID" value="ENSNVIG00000002402.1"/>
</dbReference>